<sequence length="378" mass="39677">MPEDVPELMEQLIELAETGVPGSRVDAELAIRVGHGRRRRRRFAVGTAAAVLALGVGGLAALPAVGHGNQVAPAMSASGAVTDTAPATPVNPYFAPASVPAGSTDPKQYVPAVGSDPLVVEAGFGWLPGWAVDWGGRSDYQSSYWGGVFTSVTGRSFTTPGGVLKTPSMALRLYPAGATPGPAANGLPEELKPADPVNGREAFWMAGPKSSADVRLQWMTDTGRWAELDGYELPDTDPQAALHQVAESVRPSAAQIPLPVWFSDLPPAFKLSGSLLMQPNQGTKDPWSLQLVFTNGDGEITAMIRPIPLDGASPTPSAGFTPTAPSGQTCRAGNGVQICLNAHQADQMMAEVGTDANLLARFHLLGADPRTWTTWVQR</sequence>
<comment type="caution">
    <text evidence="2">The sequence shown here is derived from an EMBL/GenBank/DDBJ whole genome shotgun (WGS) entry which is preliminary data.</text>
</comment>
<feature type="transmembrane region" description="Helical" evidence="1">
    <location>
        <begin position="43"/>
        <end position="65"/>
    </location>
</feature>
<reference evidence="2 3" key="1">
    <citation type="submission" date="2019-06" db="EMBL/GenBank/DDBJ databases">
        <title>Description of Kitasatospora acidophila sp. nov. isolated from pine grove soil, and reclassification of Streptomyces novaecaesareae to Kitasatospora novaeceasareae comb. nov.</title>
        <authorList>
            <person name="Kim M.J."/>
        </authorList>
    </citation>
    <scope>NUCLEOTIDE SEQUENCE [LARGE SCALE GENOMIC DNA]</scope>
    <source>
        <strain evidence="2 3">MMS16-CNU292</strain>
    </source>
</reference>
<gene>
    <name evidence="2" type="ORF">E6W39_26740</name>
</gene>
<name>A0A540W831_9ACTN</name>
<evidence type="ECO:0000313" key="3">
    <source>
        <dbReference type="Proteomes" id="UP000319103"/>
    </source>
</evidence>
<dbReference type="Proteomes" id="UP000319103">
    <property type="component" value="Unassembled WGS sequence"/>
</dbReference>
<protein>
    <submittedName>
        <fullName evidence="2">Uncharacterized protein</fullName>
    </submittedName>
</protein>
<proteinExistence type="predicted"/>
<organism evidence="2 3">
    <name type="scientific">Kitasatospora acidiphila</name>
    <dbReference type="NCBI Taxonomy" id="2567942"/>
    <lineage>
        <taxon>Bacteria</taxon>
        <taxon>Bacillati</taxon>
        <taxon>Actinomycetota</taxon>
        <taxon>Actinomycetes</taxon>
        <taxon>Kitasatosporales</taxon>
        <taxon>Streptomycetaceae</taxon>
        <taxon>Kitasatospora</taxon>
    </lineage>
</organism>
<evidence type="ECO:0000313" key="2">
    <source>
        <dbReference type="EMBL" id="TQF05181.1"/>
    </source>
</evidence>
<accession>A0A540W831</accession>
<evidence type="ECO:0000256" key="1">
    <source>
        <dbReference type="SAM" id="Phobius"/>
    </source>
</evidence>
<keyword evidence="1" id="KW-0812">Transmembrane</keyword>
<dbReference type="RefSeq" id="WP_141635683.1">
    <property type="nucleotide sequence ID" value="NZ_VIGB01000003.1"/>
</dbReference>
<dbReference type="EMBL" id="VIGB01000003">
    <property type="protein sequence ID" value="TQF05181.1"/>
    <property type="molecule type" value="Genomic_DNA"/>
</dbReference>
<dbReference type="AlphaFoldDB" id="A0A540W831"/>
<keyword evidence="1" id="KW-0472">Membrane</keyword>
<dbReference type="OrthoDB" id="5185175at2"/>
<keyword evidence="1" id="KW-1133">Transmembrane helix</keyword>
<keyword evidence="3" id="KW-1185">Reference proteome</keyword>